<accession>A0ABD3H326</accession>
<comment type="caution">
    <text evidence="1">The sequence shown here is derived from an EMBL/GenBank/DDBJ whole genome shotgun (WGS) entry which is preliminary data.</text>
</comment>
<organism evidence="1 2">
    <name type="scientific">Riccia sorocarpa</name>
    <dbReference type="NCBI Taxonomy" id="122646"/>
    <lineage>
        <taxon>Eukaryota</taxon>
        <taxon>Viridiplantae</taxon>
        <taxon>Streptophyta</taxon>
        <taxon>Embryophyta</taxon>
        <taxon>Marchantiophyta</taxon>
        <taxon>Marchantiopsida</taxon>
        <taxon>Marchantiidae</taxon>
        <taxon>Marchantiales</taxon>
        <taxon>Ricciaceae</taxon>
        <taxon>Riccia</taxon>
    </lineage>
</organism>
<keyword evidence="2" id="KW-1185">Reference proteome</keyword>
<evidence type="ECO:0000313" key="2">
    <source>
        <dbReference type="Proteomes" id="UP001633002"/>
    </source>
</evidence>
<reference evidence="1 2" key="1">
    <citation type="submission" date="2024-09" db="EMBL/GenBank/DDBJ databases">
        <title>Chromosome-scale assembly of Riccia sorocarpa.</title>
        <authorList>
            <person name="Paukszto L."/>
        </authorList>
    </citation>
    <scope>NUCLEOTIDE SEQUENCE [LARGE SCALE GENOMIC DNA]</scope>
    <source>
        <strain evidence="1">LP-2024</strain>
        <tissue evidence="1">Aerial parts of the thallus</tissue>
    </source>
</reference>
<evidence type="ECO:0000313" key="1">
    <source>
        <dbReference type="EMBL" id="KAL3685171.1"/>
    </source>
</evidence>
<dbReference type="EMBL" id="JBJQOH010000006">
    <property type="protein sequence ID" value="KAL3685171.1"/>
    <property type="molecule type" value="Genomic_DNA"/>
</dbReference>
<proteinExistence type="predicted"/>
<dbReference type="Proteomes" id="UP001633002">
    <property type="component" value="Unassembled WGS sequence"/>
</dbReference>
<sequence length="185" mass="21624">MEELVECARLRVQHDTSSEAKQSFEEAITNLRRREHEEAELCMRECKITWLKEGEAPTKYFFARLKAKNAQEAMTALELESGEVIEDQDEILGEVHRYYQALYKAEEESAATLAKREEVVNMIDKRMTEEDNVALEESFWDKKSLVGKDSMGIIKLIPKNDRKHLLRNWRPITLLTMTYKIVAKL</sequence>
<dbReference type="AlphaFoldDB" id="A0ABD3H326"/>
<protein>
    <submittedName>
        <fullName evidence="1">Uncharacterized protein</fullName>
    </submittedName>
</protein>
<gene>
    <name evidence="1" type="ORF">R1sor_003193</name>
</gene>
<name>A0ABD3H326_9MARC</name>